<evidence type="ECO:0000256" key="1">
    <source>
        <dbReference type="ARBA" id="ARBA00004141"/>
    </source>
</evidence>
<gene>
    <name evidence="11" type="primary">ND4L</name>
</gene>
<dbReference type="Pfam" id="PF00420">
    <property type="entry name" value="Oxidored_q2"/>
    <property type="match status" value="1"/>
</dbReference>
<keyword evidence="6 10" id="KW-1133">Transmembrane helix</keyword>
<name>D3G6E0_9BIVA</name>
<evidence type="ECO:0000256" key="4">
    <source>
        <dbReference type="ARBA" id="ARBA00022692"/>
    </source>
</evidence>
<evidence type="ECO:0000256" key="3">
    <source>
        <dbReference type="ARBA" id="ARBA00016612"/>
    </source>
</evidence>
<evidence type="ECO:0000256" key="7">
    <source>
        <dbReference type="ARBA" id="ARBA00023027"/>
    </source>
</evidence>
<keyword evidence="4 10" id="KW-0812">Transmembrane</keyword>
<proteinExistence type="inferred from homology"/>
<evidence type="ECO:0000256" key="2">
    <source>
        <dbReference type="ARBA" id="ARBA00010519"/>
    </source>
</evidence>
<accession>D3G6E0</accession>
<geneLocation type="mitochondrion" evidence="11"/>
<keyword evidence="8 10" id="KW-0472">Membrane</keyword>
<evidence type="ECO:0000256" key="8">
    <source>
        <dbReference type="ARBA" id="ARBA00023136"/>
    </source>
</evidence>
<sequence>MTGGMLLIIALFLVWVSFLIVALQFTHLLNVLLGLESLTLGLFILLFFVAAGVSFESFICLVMISLSVCEASIGLAILVALIRTHGNDYVASFNSYKC</sequence>
<dbReference type="AlphaFoldDB" id="D3G6E0"/>
<feature type="transmembrane region" description="Helical" evidence="10">
    <location>
        <begin position="58"/>
        <end position="82"/>
    </location>
</feature>
<feature type="transmembrane region" description="Helical" evidence="10">
    <location>
        <begin position="32"/>
        <end position="51"/>
    </location>
</feature>
<dbReference type="InterPro" id="IPR039428">
    <property type="entry name" value="NUOK/Mnh_C1-like"/>
</dbReference>
<evidence type="ECO:0000313" key="11">
    <source>
        <dbReference type="EMBL" id="ABM65764.1"/>
    </source>
</evidence>
<keyword evidence="5" id="KW-1278">Translocase</keyword>
<dbReference type="GO" id="GO:0016020">
    <property type="term" value="C:membrane"/>
    <property type="evidence" value="ECO:0007669"/>
    <property type="project" value="UniProtKB-SubCell"/>
</dbReference>
<keyword evidence="7" id="KW-0520">NAD</keyword>
<evidence type="ECO:0000256" key="5">
    <source>
        <dbReference type="ARBA" id="ARBA00022967"/>
    </source>
</evidence>
<dbReference type="EMBL" id="EF211991">
    <property type="protein sequence ID" value="ABM65764.1"/>
    <property type="molecule type" value="Genomic_DNA"/>
</dbReference>
<comment type="subcellular location">
    <subcellularLocation>
        <location evidence="1">Membrane</location>
        <topology evidence="1">Multi-pass membrane protein</topology>
    </subcellularLocation>
</comment>
<organism evidence="11">
    <name type="scientific">Nucula nucleus</name>
    <dbReference type="NCBI Taxonomy" id="47129"/>
    <lineage>
        <taxon>Eukaryota</taxon>
        <taxon>Metazoa</taxon>
        <taxon>Spiralia</taxon>
        <taxon>Lophotrochozoa</taxon>
        <taxon>Mollusca</taxon>
        <taxon>Bivalvia</taxon>
        <taxon>Protobranchia</taxon>
        <taxon>Nuculida</taxon>
        <taxon>Nuculidae</taxon>
        <taxon>Nucula</taxon>
    </lineage>
</organism>
<dbReference type="Gene3D" id="1.10.287.3510">
    <property type="match status" value="1"/>
</dbReference>
<comment type="similarity">
    <text evidence="2">Belongs to the complex I subunit 4L family.</text>
</comment>
<evidence type="ECO:0000256" key="10">
    <source>
        <dbReference type="SAM" id="Phobius"/>
    </source>
</evidence>
<protein>
    <recommendedName>
        <fullName evidence="3">NADH-ubiquinone oxidoreductase chain 4L</fullName>
    </recommendedName>
    <alternativeName>
        <fullName evidence="9">NADH dehydrogenase subunit 4L</fullName>
    </alternativeName>
</protein>
<evidence type="ECO:0000256" key="6">
    <source>
        <dbReference type="ARBA" id="ARBA00022989"/>
    </source>
</evidence>
<reference evidence="11" key="1">
    <citation type="submission" date="2007-01" db="EMBL/GenBank/DDBJ databases">
        <title>The partial mitochondrial genome of Nucula nucleus.</title>
        <authorList>
            <person name="Dreyer H."/>
            <person name="Steiner G."/>
        </authorList>
    </citation>
    <scope>NUCLEOTIDE SEQUENCE</scope>
</reference>
<keyword evidence="11" id="KW-0496">Mitochondrion</keyword>
<evidence type="ECO:0000256" key="9">
    <source>
        <dbReference type="ARBA" id="ARBA00031586"/>
    </source>
</evidence>